<reference evidence="1" key="1">
    <citation type="submission" date="2009-10" db="EMBL/GenBank/DDBJ databases">
        <title>Diversity of trophic interactions inside an arsenic-rich microbial ecosystem.</title>
        <authorList>
            <person name="Bertin P.N."/>
            <person name="Heinrich-Salmeron A."/>
            <person name="Pelletier E."/>
            <person name="Goulhen-Chollet F."/>
            <person name="Arsene-Ploetze F."/>
            <person name="Gallien S."/>
            <person name="Calteau A."/>
            <person name="Vallenet D."/>
            <person name="Casiot C."/>
            <person name="Chane-Woon-Ming B."/>
            <person name="Giloteaux L."/>
            <person name="Barakat M."/>
            <person name="Bonnefoy V."/>
            <person name="Bruneel O."/>
            <person name="Chandler M."/>
            <person name="Cleiss J."/>
            <person name="Duran R."/>
            <person name="Elbaz-Poulichet F."/>
            <person name="Fonknechten N."/>
            <person name="Lauga B."/>
            <person name="Mornico D."/>
            <person name="Ortet P."/>
            <person name="Schaeffer C."/>
            <person name="Siguier P."/>
            <person name="Alexander Thil Smith A."/>
            <person name="Van Dorsselaer A."/>
            <person name="Weissenbach J."/>
            <person name="Medigue C."/>
            <person name="Le Paslier D."/>
        </authorList>
    </citation>
    <scope>NUCLEOTIDE SEQUENCE</scope>
</reference>
<sequence length="141" mass="15043">MVPKRSRISSCLRRWMYSSSAAVTAAFLVAWWPIWRADSIRVSSMARLVATGHPLMCRVPRIEMCGMGMSTQKSGRGGGVASVGLELVERQANVEAGSVGFGVDAEVAAVFADDAHGVVESESESESGGFGGEEWFEDAVL</sequence>
<gene>
    <name evidence="1" type="ORF">CARN6_0255</name>
</gene>
<dbReference type="EMBL" id="CABQ01000045">
    <property type="protein sequence ID" value="CBI06955.1"/>
    <property type="molecule type" value="Genomic_DNA"/>
</dbReference>
<comment type="caution">
    <text evidence="1">The sequence shown here is derived from an EMBL/GenBank/DDBJ whole genome shotgun (WGS) entry which is preliminary data.</text>
</comment>
<evidence type="ECO:0000313" key="1">
    <source>
        <dbReference type="EMBL" id="CBI06955.1"/>
    </source>
</evidence>
<protein>
    <submittedName>
        <fullName evidence="1">Uncharacterized protein</fullName>
    </submittedName>
</protein>
<accession>E6QI90</accession>
<dbReference type="AlphaFoldDB" id="E6QI90"/>
<name>E6QI90_9ZZZZ</name>
<proteinExistence type="predicted"/>
<organism evidence="1">
    <name type="scientific">mine drainage metagenome</name>
    <dbReference type="NCBI Taxonomy" id="410659"/>
    <lineage>
        <taxon>unclassified sequences</taxon>
        <taxon>metagenomes</taxon>
        <taxon>ecological metagenomes</taxon>
    </lineage>
</organism>